<dbReference type="OrthoDB" id="7811737at2"/>
<dbReference type="PANTHER" id="PTHR30469">
    <property type="entry name" value="MULTIDRUG RESISTANCE PROTEIN MDTA"/>
    <property type="match status" value="1"/>
</dbReference>
<protein>
    <recommendedName>
        <fullName evidence="3">RND family efflux transporter, MFP subunit</fullName>
    </recommendedName>
</protein>
<keyword evidence="2" id="KW-1185">Reference proteome</keyword>
<dbReference type="Proteomes" id="UP000198599">
    <property type="component" value="Unassembled WGS sequence"/>
</dbReference>
<dbReference type="EMBL" id="FOVP01000006">
    <property type="protein sequence ID" value="SFN63503.1"/>
    <property type="molecule type" value="Genomic_DNA"/>
</dbReference>
<proteinExistence type="predicted"/>
<dbReference type="AlphaFoldDB" id="A0A1I5AM29"/>
<dbReference type="Gene3D" id="2.40.420.20">
    <property type="match status" value="1"/>
</dbReference>
<dbReference type="RefSeq" id="WP_143076310.1">
    <property type="nucleotide sequence ID" value="NZ_FOVP01000006.1"/>
</dbReference>
<dbReference type="Gene3D" id="2.40.50.100">
    <property type="match status" value="1"/>
</dbReference>
<evidence type="ECO:0008006" key="3">
    <source>
        <dbReference type="Google" id="ProtNLM"/>
    </source>
</evidence>
<dbReference type="GO" id="GO:1990281">
    <property type="term" value="C:efflux pump complex"/>
    <property type="evidence" value="ECO:0007669"/>
    <property type="project" value="TreeGrafter"/>
</dbReference>
<dbReference type="STRING" id="1005928.SAMN04487859_10675"/>
<reference evidence="2" key="1">
    <citation type="submission" date="2016-10" db="EMBL/GenBank/DDBJ databases">
        <authorList>
            <person name="Varghese N."/>
            <person name="Submissions S."/>
        </authorList>
    </citation>
    <scope>NUCLEOTIDE SEQUENCE [LARGE SCALE GENOMIC DNA]</scope>
    <source>
        <strain evidence="2">DSM 28463</strain>
    </source>
</reference>
<dbReference type="SUPFAM" id="SSF111369">
    <property type="entry name" value="HlyD-like secretion proteins"/>
    <property type="match status" value="1"/>
</dbReference>
<name>A0A1I5AM29_9RHOB</name>
<accession>A0A1I5AM29</accession>
<dbReference type="GO" id="GO:0015562">
    <property type="term" value="F:efflux transmembrane transporter activity"/>
    <property type="evidence" value="ECO:0007669"/>
    <property type="project" value="TreeGrafter"/>
</dbReference>
<dbReference type="PANTHER" id="PTHR30469:SF33">
    <property type="entry name" value="SLR1207 PROTEIN"/>
    <property type="match status" value="1"/>
</dbReference>
<gene>
    <name evidence="1" type="ORF">SAMN04487859_10675</name>
</gene>
<evidence type="ECO:0000313" key="1">
    <source>
        <dbReference type="EMBL" id="SFN63503.1"/>
    </source>
</evidence>
<dbReference type="Gene3D" id="1.10.287.470">
    <property type="entry name" value="Helix hairpin bin"/>
    <property type="match status" value="1"/>
</dbReference>
<sequence length="434" mass="46824">MRLSRGFRLLPPVALGIGIAVWLVSTAEPPTRSDEHERSVVARTMTTEVTPVRTVVRGNGNVRAARSWEAISEISGTIIWRHPELDTGNMLRAGTKALKIDPTAYELAVAQAQAELAALEADIAQLDTDEANTGRLLALEQSRLNLTETELTRIRDLVARGVASQSAADAQESATLQVRRVVAELQNTLGLIPSRRNRLDAEMARTKAVLARANRDLAKTDVVVPFDLRVGSVHVERHQFVAAGQPLVTADDIGQAEIIAQIPVMSFRRLLGDGSQDKPLTPAGLPKRFAEIAVDVRLVSDPSQTWSGRLVRVESALDPQARSVPAVVIVDDPYASANPPVRLPLVPNMYVELLLEGPVISESVTIPESAVHEGDLVYLRDPEGRLVLREVSVSWRQAGEAIIAQGVGPGEDVILDDLVPAIPGMIVIPAEGGE</sequence>
<evidence type="ECO:0000313" key="2">
    <source>
        <dbReference type="Proteomes" id="UP000198599"/>
    </source>
</evidence>
<dbReference type="Gene3D" id="2.40.30.170">
    <property type="match status" value="1"/>
</dbReference>
<organism evidence="1 2">
    <name type="scientific">Roseovarius lutimaris</name>
    <dbReference type="NCBI Taxonomy" id="1005928"/>
    <lineage>
        <taxon>Bacteria</taxon>
        <taxon>Pseudomonadati</taxon>
        <taxon>Pseudomonadota</taxon>
        <taxon>Alphaproteobacteria</taxon>
        <taxon>Rhodobacterales</taxon>
        <taxon>Roseobacteraceae</taxon>
        <taxon>Roseovarius</taxon>
    </lineage>
</organism>